<dbReference type="Pfam" id="PF13673">
    <property type="entry name" value="Acetyltransf_10"/>
    <property type="match status" value="1"/>
</dbReference>
<reference evidence="2" key="2">
    <citation type="submission" date="2020-09" db="EMBL/GenBank/DDBJ databases">
        <authorList>
            <person name="Sun Q."/>
            <person name="Zhou Y."/>
        </authorList>
    </citation>
    <scope>NUCLEOTIDE SEQUENCE</scope>
    <source>
        <strain evidence="2">CGMCC 1.15371</strain>
    </source>
</reference>
<dbReference type="InterPro" id="IPR000182">
    <property type="entry name" value="GNAT_dom"/>
</dbReference>
<reference evidence="2" key="1">
    <citation type="journal article" date="2014" name="Int. J. Syst. Evol. Microbiol.">
        <title>Complete genome sequence of Corynebacterium casei LMG S-19264T (=DSM 44701T), isolated from a smear-ripened cheese.</title>
        <authorList>
            <consortium name="US DOE Joint Genome Institute (JGI-PGF)"/>
            <person name="Walter F."/>
            <person name="Albersmeier A."/>
            <person name="Kalinowski J."/>
            <person name="Ruckert C."/>
        </authorList>
    </citation>
    <scope>NUCLEOTIDE SEQUENCE</scope>
    <source>
        <strain evidence="2">CGMCC 1.15371</strain>
    </source>
</reference>
<dbReference type="SUPFAM" id="SSF55729">
    <property type="entry name" value="Acyl-CoA N-acyltransferases (Nat)"/>
    <property type="match status" value="1"/>
</dbReference>
<dbReference type="PANTHER" id="PTHR13355">
    <property type="entry name" value="GLUCOSAMINE 6-PHOSPHATE N-ACETYLTRANSFERASE"/>
    <property type="match status" value="1"/>
</dbReference>
<gene>
    <name evidence="2" type="ORF">GCM10011391_32760</name>
</gene>
<dbReference type="CDD" id="cd04301">
    <property type="entry name" value="NAT_SF"/>
    <property type="match status" value="1"/>
</dbReference>
<accession>A0A8J3DZ82</accession>
<evidence type="ECO:0000259" key="1">
    <source>
        <dbReference type="PROSITE" id="PS51186"/>
    </source>
</evidence>
<sequence length="144" mass="16653">MKIIVVENEHQYEDALKVRKQVFIDEQQVPMELEVDAFENEATHLVAYNGNSPIGAGRFRIKSNAAKVERICVLKDFRRQNIGLHIMQKIEELATELRLSELILHAQTHAQHFYEKLGYQVTSDVFYDANMPHVEMKKVISKAS</sequence>
<protein>
    <submittedName>
        <fullName evidence="2">N-acetyltransferase</fullName>
    </submittedName>
</protein>
<dbReference type="InterPro" id="IPR016181">
    <property type="entry name" value="Acyl_CoA_acyltransferase"/>
</dbReference>
<feature type="domain" description="N-acetyltransferase" evidence="1">
    <location>
        <begin position="2"/>
        <end position="141"/>
    </location>
</feature>
<comment type="caution">
    <text evidence="2">The sequence shown here is derived from an EMBL/GenBank/DDBJ whole genome shotgun (WGS) entry which is preliminary data.</text>
</comment>
<name>A0A8J3DZ82_9BACL</name>
<proteinExistence type="predicted"/>
<dbReference type="RefSeq" id="WP_188696793.1">
    <property type="nucleotide sequence ID" value="NZ_BMIR01000019.1"/>
</dbReference>
<dbReference type="EMBL" id="BMIR01000019">
    <property type="protein sequence ID" value="GGE51438.1"/>
    <property type="molecule type" value="Genomic_DNA"/>
</dbReference>
<evidence type="ECO:0000313" key="2">
    <source>
        <dbReference type="EMBL" id="GGE51438.1"/>
    </source>
</evidence>
<dbReference type="GO" id="GO:0004343">
    <property type="term" value="F:glucosamine 6-phosphate N-acetyltransferase activity"/>
    <property type="evidence" value="ECO:0007669"/>
    <property type="project" value="TreeGrafter"/>
</dbReference>
<dbReference type="Proteomes" id="UP000628775">
    <property type="component" value="Unassembled WGS sequence"/>
</dbReference>
<keyword evidence="3" id="KW-1185">Reference proteome</keyword>
<dbReference type="Gene3D" id="3.40.630.30">
    <property type="match status" value="1"/>
</dbReference>
<evidence type="ECO:0000313" key="3">
    <source>
        <dbReference type="Proteomes" id="UP000628775"/>
    </source>
</evidence>
<organism evidence="2 3">
    <name type="scientific">Pullulanibacillus camelliae</name>
    <dbReference type="NCBI Taxonomy" id="1707096"/>
    <lineage>
        <taxon>Bacteria</taxon>
        <taxon>Bacillati</taxon>
        <taxon>Bacillota</taxon>
        <taxon>Bacilli</taxon>
        <taxon>Bacillales</taxon>
        <taxon>Sporolactobacillaceae</taxon>
        <taxon>Pullulanibacillus</taxon>
    </lineage>
</organism>
<dbReference type="AlphaFoldDB" id="A0A8J3DZ82"/>
<dbReference type="PANTHER" id="PTHR13355:SF11">
    <property type="entry name" value="GLUCOSAMINE 6-PHOSPHATE N-ACETYLTRANSFERASE"/>
    <property type="match status" value="1"/>
</dbReference>
<dbReference type="PROSITE" id="PS51186">
    <property type="entry name" value="GNAT"/>
    <property type="match status" value="1"/>
</dbReference>
<dbReference type="InterPro" id="IPR039143">
    <property type="entry name" value="GNPNAT1-like"/>
</dbReference>